<protein>
    <recommendedName>
        <fullName evidence="3">Secreted protein</fullName>
    </recommendedName>
</protein>
<comment type="caution">
    <text evidence="1">The sequence shown here is derived from an EMBL/GenBank/DDBJ whole genome shotgun (WGS) entry which is preliminary data.</text>
</comment>
<evidence type="ECO:0000313" key="2">
    <source>
        <dbReference type="Proteomes" id="UP001238603"/>
    </source>
</evidence>
<accession>A0ABT7LFD2</accession>
<keyword evidence="2" id="KW-1185">Reference proteome</keyword>
<dbReference type="Proteomes" id="UP001238603">
    <property type="component" value="Unassembled WGS sequence"/>
</dbReference>
<proteinExistence type="predicted"/>
<evidence type="ECO:0008006" key="3">
    <source>
        <dbReference type="Google" id="ProtNLM"/>
    </source>
</evidence>
<reference evidence="1 2" key="1">
    <citation type="submission" date="2023-06" db="EMBL/GenBank/DDBJ databases">
        <title>Pelomonas sp. APW6 16S ribosomal RNA gene genome sequencing and assembly.</title>
        <authorList>
            <person name="Woo H."/>
        </authorList>
    </citation>
    <scope>NUCLEOTIDE SEQUENCE [LARGE SCALE GENOMIC DNA]</scope>
    <source>
        <strain evidence="1 2">APW6</strain>
    </source>
</reference>
<dbReference type="EMBL" id="JASVDS010000002">
    <property type="protein sequence ID" value="MDL5031552.1"/>
    <property type="molecule type" value="Genomic_DNA"/>
</dbReference>
<evidence type="ECO:0000313" key="1">
    <source>
        <dbReference type="EMBL" id="MDL5031552.1"/>
    </source>
</evidence>
<dbReference type="RefSeq" id="WP_285981680.1">
    <property type="nucleotide sequence ID" value="NZ_JASVDS010000002.1"/>
</dbReference>
<sequence length="304" mass="32722">MLRWLLCVMMVLATVIASIKYWGDAGLRPENSRVEDKNRPGDASAISETPILVPAIRASGQAPRIADTLRPESKNAGDRSASIRSKLLNSVSGLAGEIQLAKSSRNPADSFALAAIIAQCDGMESSMAANYRRLHGSMGATPLADAYKQNLEEDQKLLQQCQSLGGNLRQTRIDLLKIAVDGGVAKAAALYISIVDMSKAPEPEVATVFNQALLDARNGDVTAAWLVASEPLNPISIQERSAIYAALQMLASDPAAGDIVKRYLEIGAKLDLKAVENFDESDKKSVELRDRYIAAIKSRIMRAA</sequence>
<gene>
    <name evidence="1" type="ORF">QRD43_06490</name>
</gene>
<name>A0ABT7LFD2_9BURK</name>
<organism evidence="1 2">
    <name type="scientific">Roseateles subflavus</name>
    <dbReference type="NCBI Taxonomy" id="3053353"/>
    <lineage>
        <taxon>Bacteria</taxon>
        <taxon>Pseudomonadati</taxon>
        <taxon>Pseudomonadota</taxon>
        <taxon>Betaproteobacteria</taxon>
        <taxon>Burkholderiales</taxon>
        <taxon>Sphaerotilaceae</taxon>
        <taxon>Roseateles</taxon>
    </lineage>
</organism>